<evidence type="ECO:0000259" key="4">
    <source>
        <dbReference type="PROSITE" id="PS51186"/>
    </source>
</evidence>
<dbReference type="InterPro" id="IPR000182">
    <property type="entry name" value="GNAT_dom"/>
</dbReference>
<organism evidence="6 7">
    <name type="scientific">Cellulomonas oligotrophica</name>
    <dbReference type="NCBI Taxonomy" id="931536"/>
    <lineage>
        <taxon>Bacteria</taxon>
        <taxon>Bacillati</taxon>
        <taxon>Actinomycetota</taxon>
        <taxon>Actinomycetes</taxon>
        <taxon>Micrococcales</taxon>
        <taxon>Cellulomonadaceae</taxon>
        <taxon>Cellulomonas</taxon>
    </lineage>
</organism>
<evidence type="ECO:0000313" key="6">
    <source>
        <dbReference type="EMBL" id="NYD85458.1"/>
    </source>
</evidence>
<dbReference type="AlphaFoldDB" id="A0A7Y9JWA6"/>
<keyword evidence="1 6" id="KW-0808">Transferase</keyword>
<dbReference type="PANTHER" id="PTHR43877">
    <property type="entry name" value="AMINOALKYLPHOSPHONATE N-ACETYLTRANSFERASE-RELATED-RELATED"/>
    <property type="match status" value="1"/>
</dbReference>
<accession>A0A7Y9JWA6</accession>
<dbReference type="Proteomes" id="UP000618382">
    <property type="component" value="Unassembled WGS sequence"/>
</dbReference>
<dbReference type="GO" id="GO:0008999">
    <property type="term" value="F:protein-N-terminal-alanine acetyltransferase activity"/>
    <property type="evidence" value="ECO:0007669"/>
    <property type="project" value="UniProtKB-EC"/>
</dbReference>
<proteinExistence type="predicted"/>
<keyword evidence="2 6" id="KW-0012">Acyltransferase</keyword>
<reference evidence="5 8" key="2">
    <citation type="submission" date="2021-01" db="EMBL/GenBank/DDBJ databases">
        <title>Whole genome shotgun sequence of Cellulomonas oligotrophica NBRC 109435.</title>
        <authorList>
            <person name="Komaki H."/>
            <person name="Tamura T."/>
        </authorList>
    </citation>
    <scope>NUCLEOTIDE SEQUENCE [LARGE SCALE GENOMIC DNA]</scope>
    <source>
        <strain evidence="5 8">NBRC 109435</strain>
    </source>
</reference>
<dbReference type="SUPFAM" id="SSF55729">
    <property type="entry name" value="Acyl-CoA N-acyltransferases (Nat)"/>
    <property type="match status" value="1"/>
</dbReference>
<dbReference type="Gene3D" id="3.40.630.30">
    <property type="match status" value="1"/>
</dbReference>
<evidence type="ECO:0000256" key="2">
    <source>
        <dbReference type="ARBA" id="ARBA00023315"/>
    </source>
</evidence>
<feature type="region of interest" description="Disordered" evidence="3">
    <location>
        <begin position="1"/>
        <end position="21"/>
    </location>
</feature>
<evidence type="ECO:0000313" key="8">
    <source>
        <dbReference type="Proteomes" id="UP000618382"/>
    </source>
</evidence>
<evidence type="ECO:0000256" key="1">
    <source>
        <dbReference type="ARBA" id="ARBA00022679"/>
    </source>
</evidence>
<dbReference type="InterPro" id="IPR016181">
    <property type="entry name" value="Acyl_CoA_acyltransferase"/>
</dbReference>
<dbReference type="InterPro" id="IPR050832">
    <property type="entry name" value="Bact_Acetyltransf"/>
</dbReference>
<comment type="caution">
    <text evidence="6">The sequence shown here is derived from an EMBL/GenBank/DDBJ whole genome shotgun (WGS) entry which is preliminary data.</text>
</comment>
<feature type="domain" description="N-acetyltransferase" evidence="4">
    <location>
        <begin position="22"/>
        <end position="168"/>
    </location>
</feature>
<dbReference type="PROSITE" id="PS51186">
    <property type="entry name" value="GNAT"/>
    <property type="match status" value="1"/>
</dbReference>
<evidence type="ECO:0000313" key="5">
    <source>
        <dbReference type="EMBL" id="GIG31533.1"/>
    </source>
</evidence>
<dbReference type="EMBL" id="BONN01000001">
    <property type="protein sequence ID" value="GIG31533.1"/>
    <property type="molecule type" value="Genomic_DNA"/>
</dbReference>
<gene>
    <name evidence="6" type="ORF">BKA21_001007</name>
    <name evidence="5" type="ORF">Col01nite_06920</name>
</gene>
<dbReference type="EC" id="2.3.1.267" evidence="6"/>
<dbReference type="Pfam" id="PF00583">
    <property type="entry name" value="Acetyltransf_1"/>
    <property type="match status" value="1"/>
</dbReference>
<feature type="compositionally biased region" description="Pro residues" evidence="3">
    <location>
        <begin position="1"/>
        <end position="13"/>
    </location>
</feature>
<dbReference type="Proteomes" id="UP000577956">
    <property type="component" value="Unassembled WGS sequence"/>
</dbReference>
<evidence type="ECO:0000313" key="7">
    <source>
        <dbReference type="Proteomes" id="UP000577956"/>
    </source>
</evidence>
<dbReference type="RefSeq" id="WP_239072744.1">
    <property type="nucleotide sequence ID" value="NZ_BAABFI010000011.1"/>
</dbReference>
<dbReference type="CDD" id="cd04301">
    <property type="entry name" value="NAT_SF"/>
    <property type="match status" value="1"/>
</dbReference>
<reference evidence="6 7" key="1">
    <citation type="submission" date="2020-07" db="EMBL/GenBank/DDBJ databases">
        <title>Sequencing the genomes of 1000 actinobacteria strains.</title>
        <authorList>
            <person name="Klenk H.-P."/>
        </authorList>
    </citation>
    <scope>NUCLEOTIDE SEQUENCE [LARGE SCALE GENOMIC DNA]</scope>
    <source>
        <strain evidence="6 7">DSM 24482</strain>
    </source>
</reference>
<evidence type="ECO:0000256" key="3">
    <source>
        <dbReference type="SAM" id="MobiDB-lite"/>
    </source>
</evidence>
<protein>
    <submittedName>
        <fullName evidence="6">Ribosomal-protein-alanine N-acetyltransferase</fullName>
        <ecNumber evidence="6">2.3.1.267</ecNumber>
    </submittedName>
</protein>
<dbReference type="InterPro" id="IPR006464">
    <property type="entry name" value="AcTrfase_RimI/Ard1"/>
</dbReference>
<sequence length="177" mass="18919">MSQSPPVPAPPVPGSGRAPAEVEVRPLTAADLPDLERMEAELFGPAAWSTQSLADEIVGPGRTYVGAAVGDGRLVGYAGLWFDGYDAQVMTVGTDSAYQGRGIARRMLTVLLDHARTVGADAVLLEVRVDNDPAMHLYDTLGFVRLGRRRAYYQPGDVDAWTMRLDLRAPAPATTPG</sequence>
<dbReference type="NCBIfam" id="TIGR01575">
    <property type="entry name" value="rimI"/>
    <property type="match status" value="1"/>
</dbReference>
<dbReference type="EMBL" id="JACCBK010000001">
    <property type="protein sequence ID" value="NYD85458.1"/>
    <property type="molecule type" value="Genomic_DNA"/>
</dbReference>
<name>A0A7Y9JWA6_9CELL</name>
<keyword evidence="8" id="KW-1185">Reference proteome</keyword>